<organism evidence="2 3">
    <name type="scientific">Porphyridium purpureum</name>
    <name type="common">Red alga</name>
    <name type="synonym">Porphyridium cruentum</name>
    <dbReference type="NCBI Taxonomy" id="35688"/>
    <lineage>
        <taxon>Eukaryota</taxon>
        <taxon>Rhodophyta</taxon>
        <taxon>Bangiophyceae</taxon>
        <taxon>Porphyridiales</taxon>
        <taxon>Porphyridiaceae</taxon>
        <taxon>Porphyridium</taxon>
    </lineage>
</organism>
<name>A0A5J4YZP4_PORPP</name>
<proteinExistence type="predicted"/>
<dbReference type="OrthoDB" id="568248at2759"/>
<dbReference type="EMBL" id="VRMN01000002">
    <property type="protein sequence ID" value="KAA8496625.1"/>
    <property type="molecule type" value="Genomic_DNA"/>
</dbReference>
<gene>
    <name evidence="2" type="ORF">FVE85_0354</name>
</gene>
<evidence type="ECO:0000313" key="3">
    <source>
        <dbReference type="Proteomes" id="UP000324585"/>
    </source>
</evidence>
<protein>
    <submittedName>
        <fullName evidence="2">DNA-binding protein RHL1</fullName>
    </submittedName>
</protein>
<feature type="compositionally biased region" description="Basic and acidic residues" evidence="1">
    <location>
        <begin position="210"/>
        <end position="221"/>
    </location>
</feature>
<dbReference type="PANTHER" id="PTHR35698">
    <property type="entry name" value="DNA-BINDING PROTEIN RHL1"/>
    <property type="match status" value="1"/>
</dbReference>
<feature type="region of interest" description="Disordered" evidence="1">
    <location>
        <begin position="210"/>
        <end position="425"/>
    </location>
</feature>
<dbReference type="InterPro" id="IPR038859">
    <property type="entry name" value="RHL1"/>
</dbReference>
<dbReference type="GO" id="GO:0003677">
    <property type="term" value="F:DNA binding"/>
    <property type="evidence" value="ECO:0007669"/>
    <property type="project" value="UniProtKB-KW"/>
</dbReference>
<sequence>MSRKEGNGYSGVDRLLDKMDEQALADVRAESKRLRKVAENRVVITDSQVLWSRHGAALQSTHAPHALRKSEGFDVVKKNAPRKARYLVMLPGAISLPDDCANVGKIIDLDTPNPGMELHVPGQGTLLLRGTLVRTANTYLTMKKVGRAKSIKSHVRVQDVLHNVLLLSEWQWIESAPQSGDKSSRSGVVPTDTQLGESWISRSLQEVVKEEAKDVESHTESSSEDEAVQPQSRPARKPRAAHRRISMDQSSSGKDDDEEADDVERDDDGMDVSDGENTQKSRSRGKSAHTDEKKGAVDARKDARVGVKQNSKAEAPIQSSLMSFISPKTAKRKAPQVVSLDDSSEDGHSIQGNRVTVAATRRGPKRQVSTPNVSQGTRPRTGRPKSSASSASPSGEQRSDTSDEEEPSGTDDADDDNDSDQSFVP</sequence>
<dbReference type="PANTHER" id="PTHR35698:SF2">
    <property type="entry name" value="DNA-BINDING PROTEIN RHL1"/>
    <property type="match status" value="1"/>
</dbReference>
<evidence type="ECO:0000256" key="1">
    <source>
        <dbReference type="SAM" id="MobiDB-lite"/>
    </source>
</evidence>
<comment type="caution">
    <text evidence="2">The sequence shown here is derived from an EMBL/GenBank/DDBJ whole genome shotgun (WGS) entry which is preliminary data.</text>
</comment>
<feature type="compositionally biased region" description="Acidic residues" evidence="1">
    <location>
        <begin position="255"/>
        <end position="274"/>
    </location>
</feature>
<dbReference type="Proteomes" id="UP000324585">
    <property type="component" value="Unassembled WGS sequence"/>
</dbReference>
<keyword evidence="3" id="KW-1185">Reference proteome</keyword>
<accession>A0A5J4YZP4</accession>
<feature type="compositionally biased region" description="Basic residues" evidence="1">
    <location>
        <begin position="234"/>
        <end position="244"/>
    </location>
</feature>
<dbReference type="AlphaFoldDB" id="A0A5J4YZP4"/>
<dbReference type="GO" id="GO:0042023">
    <property type="term" value="P:DNA endoreduplication"/>
    <property type="evidence" value="ECO:0007669"/>
    <property type="project" value="InterPro"/>
</dbReference>
<feature type="compositionally biased region" description="Acidic residues" evidence="1">
    <location>
        <begin position="402"/>
        <end position="419"/>
    </location>
</feature>
<evidence type="ECO:0000313" key="2">
    <source>
        <dbReference type="EMBL" id="KAA8496625.1"/>
    </source>
</evidence>
<dbReference type="OMA" id="ITTWTMI"/>
<reference evidence="3" key="1">
    <citation type="journal article" date="2019" name="Nat. Commun.">
        <title>Expansion of phycobilisome linker gene families in mesophilic red algae.</title>
        <authorList>
            <person name="Lee J."/>
            <person name="Kim D."/>
            <person name="Bhattacharya D."/>
            <person name="Yoon H.S."/>
        </authorList>
    </citation>
    <scope>NUCLEOTIDE SEQUENCE [LARGE SCALE GENOMIC DNA]</scope>
    <source>
        <strain evidence="3">CCMP 1328</strain>
    </source>
</reference>
<feature type="compositionally biased region" description="Polar residues" evidence="1">
    <location>
        <begin position="308"/>
        <end position="323"/>
    </location>
</feature>
<feature type="compositionally biased region" description="Basic and acidic residues" evidence="1">
    <location>
        <begin position="288"/>
        <end position="305"/>
    </location>
</feature>
<keyword evidence="2" id="KW-0238">DNA-binding</keyword>
<feature type="compositionally biased region" description="Polar residues" evidence="1">
    <location>
        <begin position="367"/>
        <end position="378"/>
    </location>
</feature>